<evidence type="ECO:0000259" key="5">
    <source>
        <dbReference type="Pfam" id="PF08100"/>
    </source>
</evidence>
<dbReference type="InterPro" id="IPR001077">
    <property type="entry name" value="COMT_C"/>
</dbReference>
<dbReference type="PANTHER" id="PTHR43712">
    <property type="entry name" value="PUTATIVE (AFU_ORTHOLOGUE AFUA_4G14580)-RELATED"/>
    <property type="match status" value="1"/>
</dbReference>
<organism evidence="6 7">
    <name type="scientific">Blepharisma stoltei</name>
    <dbReference type="NCBI Taxonomy" id="1481888"/>
    <lineage>
        <taxon>Eukaryota</taxon>
        <taxon>Sar</taxon>
        <taxon>Alveolata</taxon>
        <taxon>Ciliophora</taxon>
        <taxon>Postciliodesmatophora</taxon>
        <taxon>Heterotrichea</taxon>
        <taxon>Heterotrichida</taxon>
        <taxon>Blepharismidae</taxon>
        <taxon>Blepharisma</taxon>
    </lineage>
</organism>
<dbReference type="InterPro" id="IPR016461">
    <property type="entry name" value="COMT-like"/>
</dbReference>
<name>A0AAU9KD93_9CILI</name>
<dbReference type="Gene3D" id="3.40.50.150">
    <property type="entry name" value="Vaccinia Virus protein VP39"/>
    <property type="match status" value="1"/>
</dbReference>
<feature type="domain" description="O-methyltransferase dimerisation" evidence="5">
    <location>
        <begin position="24"/>
        <end position="90"/>
    </location>
</feature>
<dbReference type="Gene3D" id="1.10.10.10">
    <property type="entry name" value="Winged helix-like DNA-binding domain superfamily/Winged helix DNA-binding domain"/>
    <property type="match status" value="1"/>
</dbReference>
<evidence type="ECO:0000313" key="6">
    <source>
        <dbReference type="EMBL" id="CAG9331900.1"/>
    </source>
</evidence>
<evidence type="ECO:0000256" key="3">
    <source>
        <dbReference type="ARBA" id="ARBA00022691"/>
    </source>
</evidence>
<keyword evidence="2" id="KW-0808">Transferase</keyword>
<evidence type="ECO:0000259" key="4">
    <source>
        <dbReference type="Pfam" id="PF00891"/>
    </source>
</evidence>
<dbReference type="GO" id="GO:0032259">
    <property type="term" value="P:methylation"/>
    <property type="evidence" value="ECO:0007669"/>
    <property type="project" value="UniProtKB-KW"/>
</dbReference>
<comment type="caution">
    <text evidence="6">The sequence shown here is derived from an EMBL/GenBank/DDBJ whole genome shotgun (WGS) entry which is preliminary data.</text>
</comment>
<dbReference type="EMBL" id="CAJZBQ010000053">
    <property type="protein sequence ID" value="CAG9331900.1"/>
    <property type="molecule type" value="Genomic_DNA"/>
</dbReference>
<dbReference type="GO" id="GO:0046983">
    <property type="term" value="F:protein dimerization activity"/>
    <property type="evidence" value="ECO:0007669"/>
    <property type="project" value="InterPro"/>
</dbReference>
<keyword evidence="7" id="KW-1185">Reference proteome</keyword>
<dbReference type="Pfam" id="PF00891">
    <property type="entry name" value="Methyltransf_2"/>
    <property type="match status" value="1"/>
</dbReference>
<evidence type="ECO:0000256" key="2">
    <source>
        <dbReference type="ARBA" id="ARBA00022679"/>
    </source>
</evidence>
<feature type="domain" description="O-methyltransferase C-terminal" evidence="4">
    <location>
        <begin position="135"/>
        <end position="318"/>
    </location>
</feature>
<dbReference type="PIRSF" id="PIRSF005739">
    <property type="entry name" value="O-mtase"/>
    <property type="match status" value="1"/>
</dbReference>
<dbReference type="InterPro" id="IPR036388">
    <property type="entry name" value="WH-like_DNA-bd_sf"/>
</dbReference>
<protein>
    <recommendedName>
        <fullName evidence="8">O-methyltransferase</fullName>
    </recommendedName>
</protein>
<dbReference type="SUPFAM" id="SSF53335">
    <property type="entry name" value="S-adenosyl-L-methionine-dependent methyltransferases"/>
    <property type="match status" value="1"/>
</dbReference>
<accession>A0AAU9KD93</accession>
<proteinExistence type="predicted"/>
<gene>
    <name evidence="6" type="ORF">BSTOLATCC_MIC53958</name>
</gene>
<dbReference type="InterPro" id="IPR036390">
    <property type="entry name" value="WH_DNA-bd_sf"/>
</dbReference>
<dbReference type="Pfam" id="PF08100">
    <property type="entry name" value="Dimerisation"/>
    <property type="match status" value="1"/>
</dbReference>
<dbReference type="PANTHER" id="PTHR43712:SF2">
    <property type="entry name" value="O-METHYLTRANSFERASE CICE"/>
    <property type="match status" value="1"/>
</dbReference>
<keyword evidence="1" id="KW-0489">Methyltransferase</keyword>
<reference evidence="6" key="1">
    <citation type="submission" date="2021-09" db="EMBL/GenBank/DDBJ databases">
        <authorList>
            <consortium name="AG Swart"/>
            <person name="Singh M."/>
            <person name="Singh A."/>
            <person name="Seah K."/>
            <person name="Emmerich C."/>
        </authorList>
    </citation>
    <scope>NUCLEOTIDE SEQUENCE</scope>
    <source>
        <strain evidence="6">ATCC30299</strain>
    </source>
</reference>
<evidence type="ECO:0000313" key="7">
    <source>
        <dbReference type="Proteomes" id="UP001162131"/>
    </source>
</evidence>
<evidence type="ECO:0000256" key="1">
    <source>
        <dbReference type="ARBA" id="ARBA00022603"/>
    </source>
</evidence>
<dbReference type="Proteomes" id="UP001162131">
    <property type="component" value="Unassembled WGS sequence"/>
</dbReference>
<keyword evidence="3" id="KW-0949">S-adenosyl-L-methionine</keyword>
<dbReference type="SUPFAM" id="SSF46785">
    <property type="entry name" value="Winged helix' DNA-binding domain"/>
    <property type="match status" value="1"/>
</dbReference>
<dbReference type="InterPro" id="IPR029063">
    <property type="entry name" value="SAM-dependent_MTases_sf"/>
</dbReference>
<sequence>MQEYSDREAKIQKMLFGPQLGILLYSVVDLNIPRLLASGPKTAEELASESSSVPDKLERVLLALETEKLFAYNEQTRQFSNTSITECLLNEQFAKFVKLSLNPYRYEFYSVFPEVLKSEKTAPELKFNQTFNDFISQRPELLEEYIATYKMFIKIVANDIAPHIDLRNSRKVIEVGGRDGTLLNELAKVYRDFTGTIYEQTVFRNFVEKNISDYGHGERIKVASGNFVDAVPEGFDTVILKCAISEYNNQQLENILKNCRRAIEHGNKLFLTDHILDRHDQSTYKLVSQLDIYDLIVSEGRIRTRQELEQIFDRSGFRITNYQPVKRLFVVEATAV</sequence>
<dbReference type="AlphaFoldDB" id="A0AAU9KD93"/>
<dbReference type="PROSITE" id="PS51683">
    <property type="entry name" value="SAM_OMT_II"/>
    <property type="match status" value="1"/>
</dbReference>
<evidence type="ECO:0008006" key="8">
    <source>
        <dbReference type="Google" id="ProtNLM"/>
    </source>
</evidence>
<dbReference type="GO" id="GO:0008171">
    <property type="term" value="F:O-methyltransferase activity"/>
    <property type="evidence" value="ECO:0007669"/>
    <property type="project" value="InterPro"/>
</dbReference>
<dbReference type="InterPro" id="IPR012967">
    <property type="entry name" value="COMT_dimerisation"/>
</dbReference>